<evidence type="ECO:0000313" key="5">
    <source>
        <dbReference type="EMBL" id="CAK9096152.1"/>
    </source>
</evidence>
<comment type="similarity">
    <text evidence="1">Belongs to the FMO family.</text>
</comment>
<dbReference type="InterPro" id="IPR020946">
    <property type="entry name" value="Flavin_mOase-like"/>
</dbReference>
<evidence type="ECO:0000256" key="1">
    <source>
        <dbReference type="ARBA" id="ARBA00009183"/>
    </source>
</evidence>
<keyword evidence="6" id="KW-1185">Reference proteome</keyword>
<gene>
    <name evidence="5" type="ORF">SCF082_LOCUS45159</name>
</gene>
<accession>A0ABP0R6F3</accession>
<dbReference type="PANTHER" id="PTHR23023">
    <property type="entry name" value="DIMETHYLANILINE MONOOXYGENASE"/>
    <property type="match status" value="1"/>
</dbReference>
<dbReference type="Pfam" id="PF12974">
    <property type="entry name" value="Phosphonate-bd"/>
    <property type="match status" value="1"/>
</dbReference>
<dbReference type="Pfam" id="PF00743">
    <property type="entry name" value="FMO-like"/>
    <property type="match status" value="2"/>
</dbReference>
<sequence length="831" mass="92206">MFVRHVPWHVPGRYLALRRGGFSTWHFGRLPRKEDHVLMGAVSYDPAISSIWEKMKDYLNSAGCPFDFVLFSNYERQVAALLAGEIDLAWNGPVAHVLAQQHAGPGGVISLGMRDVDCDFISLCVARKDANVASVGEVTGKIVATGASDSPQAHLVPLFWLDELGVKPAEVRAFDMDLGKHGDTAVGEVSALEALLEGQAQVGLLSKMMWMRGLQGQLPSIDAKQLEETLEVIPESPPLFDHCQFDVLASNPAWKRESFCDALFKMDIRNPKHEEVMRLEGIQDSWMPPRQEGYAVVQKAFASFQPKRHYSTVARTHRPGRPGMSTATAMSRGGGLGLGGSRHVSSSRVGVVGGGVAGLQVIRSLRAKGFEVKAFEQDAKIGGVWRENYVNFGVQVPKQLYEFPDFPSKLPWGQYPTGQETQHYVEDYAEHFKLLDSVETNTKVLSVKPQEDGWVFTTSKDGTAKEESFDYCVIATGLYSKTKQFLPKLPSQELFQGQALHSTDFQDPAMAEGKRVVVVGNGKSAVDCAVEAFNAKASHVTMVSRRPHWPTPRKIANVIPFQYIFLSRLGQALVTGHRGALPGAPKHMSYWHQLGWPLMAGAFTVVEMLFALQFRNMSGSTSPLFKCDVVSDFYGAAQVLDYSFRDLVSAGKVDWKIGNPEAYSKHGLLVNGQELPADLIVYGTGFEKDYSVLSEDVRSKLGIEADGLYLYRHTLPPRVPRLAFVGSEVATISNISSYGLQSAWLGKVWSNQVELPSTEKMEKEIQEMKCWKRSWMPNTAARASLVLLHQTHFHDILLKDMGIQHLRKMPNVLAEVFMPYQPQDYNGIVAE</sequence>
<dbReference type="Gene3D" id="3.40.190.10">
    <property type="entry name" value="Periplasmic binding protein-like II"/>
    <property type="match status" value="2"/>
</dbReference>
<comment type="caution">
    <text evidence="5">The sequence shown here is derived from an EMBL/GenBank/DDBJ whole genome shotgun (WGS) entry which is preliminary data.</text>
</comment>
<dbReference type="InterPro" id="IPR036188">
    <property type="entry name" value="FAD/NAD-bd_sf"/>
</dbReference>
<keyword evidence="4" id="KW-0560">Oxidoreductase</keyword>
<evidence type="ECO:0000256" key="2">
    <source>
        <dbReference type="ARBA" id="ARBA00022630"/>
    </source>
</evidence>
<evidence type="ECO:0000256" key="3">
    <source>
        <dbReference type="ARBA" id="ARBA00022827"/>
    </source>
</evidence>
<dbReference type="SUPFAM" id="SSF51905">
    <property type="entry name" value="FAD/NAD(P)-binding domain"/>
    <property type="match status" value="2"/>
</dbReference>
<dbReference type="Gene3D" id="3.50.50.60">
    <property type="entry name" value="FAD/NAD(P)-binding domain"/>
    <property type="match status" value="2"/>
</dbReference>
<organism evidence="5 6">
    <name type="scientific">Durusdinium trenchii</name>
    <dbReference type="NCBI Taxonomy" id="1381693"/>
    <lineage>
        <taxon>Eukaryota</taxon>
        <taxon>Sar</taxon>
        <taxon>Alveolata</taxon>
        <taxon>Dinophyceae</taxon>
        <taxon>Suessiales</taxon>
        <taxon>Symbiodiniaceae</taxon>
        <taxon>Durusdinium</taxon>
    </lineage>
</organism>
<dbReference type="Proteomes" id="UP001642464">
    <property type="component" value="Unassembled WGS sequence"/>
</dbReference>
<name>A0ABP0R6F3_9DINO</name>
<keyword evidence="3" id="KW-0274">FAD</keyword>
<reference evidence="5 6" key="1">
    <citation type="submission" date="2024-02" db="EMBL/GenBank/DDBJ databases">
        <authorList>
            <person name="Chen Y."/>
            <person name="Shah S."/>
            <person name="Dougan E. K."/>
            <person name="Thang M."/>
            <person name="Chan C."/>
        </authorList>
    </citation>
    <scope>NUCLEOTIDE SEQUENCE [LARGE SCALE GENOMIC DNA]</scope>
</reference>
<keyword evidence="5" id="KW-0503">Monooxygenase</keyword>
<dbReference type="SUPFAM" id="SSF53850">
    <property type="entry name" value="Periplasmic binding protein-like II"/>
    <property type="match status" value="1"/>
</dbReference>
<dbReference type="GO" id="GO:0004497">
    <property type="term" value="F:monooxygenase activity"/>
    <property type="evidence" value="ECO:0007669"/>
    <property type="project" value="UniProtKB-KW"/>
</dbReference>
<proteinExistence type="inferred from homology"/>
<dbReference type="InterPro" id="IPR050346">
    <property type="entry name" value="FMO-like"/>
</dbReference>
<protein>
    <submittedName>
        <fullName evidence="5">Probable flavin-containing monooxygenase 1</fullName>
    </submittedName>
</protein>
<dbReference type="EMBL" id="CAXAMM010040907">
    <property type="protein sequence ID" value="CAK9096152.1"/>
    <property type="molecule type" value="Genomic_DNA"/>
</dbReference>
<evidence type="ECO:0000313" key="6">
    <source>
        <dbReference type="Proteomes" id="UP001642464"/>
    </source>
</evidence>
<keyword evidence="2" id="KW-0285">Flavoprotein</keyword>
<evidence type="ECO:0000256" key="4">
    <source>
        <dbReference type="ARBA" id="ARBA00023002"/>
    </source>
</evidence>